<keyword evidence="1" id="KW-0812">Transmembrane</keyword>
<evidence type="ECO:0000313" key="2">
    <source>
        <dbReference type="EMBL" id="TLD92595.1"/>
    </source>
</evidence>
<comment type="caution">
    <text evidence="2">The sequence shown here is derived from an EMBL/GenBank/DDBJ whole genome shotgun (WGS) entry which is preliminary data.</text>
</comment>
<accession>A0A4U8SZV7</accession>
<dbReference type="AlphaFoldDB" id="A0A4U8SZV7"/>
<keyword evidence="1" id="KW-1133">Transmembrane helix</keyword>
<name>A0A4U8SZV7_9HELI</name>
<evidence type="ECO:0000313" key="3">
    <source>
        <dbReference type="Proteomes" id="UP000029921"/>
    </source>
</evidence>
<proteinExistence type="predicted"/>
<evidence type="ECO:0008006" key="4">
    <source>
        <dbReference type="Google" id="ProtNLM"/>
    </source>
</evidence>
<protein>
    <recommendedName>
        <fullName evidence="4">TonB C-terminal domain-containing protein</fullName>
    </recommendedName>
</protein>
<sequence length="142" mass="16308">MKKFALLYGIIGTLLWLFVLVYLLIGFKDLAKDSHKATIETHSSLAPFHKAVKQCIDKHNTYPKELLQLGKEESLEVSFILKANTCEIQSLAFDKPKSEFAPHITRVLHKAKACIKAQCQTHNLQEDTQYTIPFFYRVILDE</sequence>
<organism evidence="2 3">
    <name type="scientific">Helicobacter magdeburgensis</name>
    <dbReference type="NCBI Taxonomy" id="471858"/>
    <lineage>
        <taxon>Bacteria</taxon>
        <taxon>Pseudomonadati</taxon>
        <taxon>Campylobacterota</taxon>
        <taxon>Epsilonproteobacteria</taxon>
        <taxon>Campylobacterales</taxon>
        <taxon>Helicobacteraceae</taxon>
        <taxon>Helicobacter</taxon>
    </lineage>
</organism>
<keyword evidence="3" id="KW-1185">Reference proteome</keyword>
<dbReference type="RefSeq" id="WP_034586218.1">
    <property type="nucleotide sequence ID" value="NZ_JRPE02000005.1"/>
</dbReference>
<dbReference type="Proteomes" id="UP000029921">
    <property type="component" value="Unassembled WGS sequence"/>
</dbReference>
<dbReference type="EMBL" id="JRPE02000005">
    <property type="protein sequence ID" value="TLD92595.1"/>
    <property type="molecule type" value="Genomic_DNA"/>
</dbReference>
<feature type="transmembrane region" description="Helical" evidence="1">
    <location>
        <begin position="6"/>
        <end position="27"/>
    </location>
</feature>
<reference evidence="2 3" key="1">
    <citation type="journal article" date="2014" name="Genome Announc.">
        <title>Draft genome sequences of eight enterohepatic helicobacter species isolated from both laboratory and wild rodents.</title>
        <authorList>
            <person name="Sheh A."/>
            <person name="Shen Z."/>
            <person name="Fox J.G."/>
        </authorList>
    </citation>
    <scope>NUCLEOTIDE SEQUENCE [LARGE SCALE GENOMIC DNA]</scope>
    <source>
        <strain evidence="2 3">MIT 96-1001</strain>
    </source>
</reference>
<evidence type="ECO:0000256" key="1">
    <source>
        <dbReference type="SAM" id="Phobius"/>
    </source>
</evidence>
<keyword evidence="1" id="KW-0472">Membrane</keyword>
<gene>
    <name evidence="2" type="ORF">LS74_004485</name>
</gene>